<evidence type="ECO:0000313" key="3">
    <source>
        <dbReference type="Proteomes" id="UP000176504"/>
    </source>
</evidence>
<feature type="compositionally biased region" description="Low complexity" evidence="1">
    <location>
        <begin position="388"/>
        <end position="401"/>
    </location>
</feature>
<sequence>MFAGAAIMFGPSILSPAKAMDVQRREDGIRFQVQELTENLPEAHQVLDAHKPPKFPSYYTADYSRQLSNADELLAPKGRISDLLLALDEDQESKNWDGAYADLKSLNEALQPTVVVNELAEGNARAYLLELDRKAMDIDSGYLVKVGDSITSTRQYIDELPRKVLCDEPNRKVQTFSASYFTLQNGQVQLAVAFRAFQTPVEGIIDKPAVYDEGKKAEELIATARIRADVDSANVVTAYTQIISADKEITDTITYVAASSYNKVNAKNKLAEAKGEVAKARQACYGEDFIASMAYADSAIKKAEDATDLAATPTPTPLPTNTPEPTSTPEPSSSSSTSLFDSSDDDSDSGGSWDSGGTDSGSWGSDSDGGWDSGSDSGSWDTGGGSDSGSWDTGGSDSGSW</sequence>
<evidence type="ECO:0000313" key="2">
    <source>
        <dbReference type="EMBL" id="OGC55893.1"/>
    </source>
</evidence>
<evidence type="ECO:0000256" key="1">
    <source>
        <dbReference type="SAM" id="MobiDB-lite"/>
    </source>
</evidence>
<reference evidence="2 3" key="1">
    <citation type="journal article" date="2016" name="Nat. Commun.">
        <title>Thousands of microbial genomes shed light on interconnected biogeochemical processes in an aquifer system.</title>
        <authorList>
            <person name="Anantharaman K."/>
            <person name="Brown C.T."/>
            <person name="Hug L.A."/>
            <person name="Sharon I."/>
            <person name="Castelle C.J."/>
            <person name="Probst A.J."/>
            <person name="Thomas B.C."/>
            <person name="Singh A."/>
            <person name="Wilkins M.J."/>
            <person name="Karaoz U."/>
            <person name="Brodie E.L."/>
            <person name="Williams K.H."/>
            <person name="Hubbard S.S."/>
            <person name="Banfield J.F."/>
        </authorList>
    </citation>
    <scope>NUCLEOTIDE SEQUENCE [LARGE SCALE GENOMIC DNA]</scope>
</reference>
<dbReference type="EMBL" id="MEVI01000001">
    <property type="protein sequence ID" value="OGC55893.1"/>
    <property type="molecule type" value="Genomic_DNA"/>
</dbReference>
<name>A0A1F4VGN4_UNCKA</name>
<protein>
    <submittedName>
        <fullName evidence="2">Uncharacterized protein</fullName>
    </submittedName>
</protein>
<dbReference type="AlphaFoldDB" id="A0A1F4VGN4"/>
<feature type="compositionally biased region" description="Pro residues" evidence="1">
    <location>
        <begin position="314"/>
        <end position="328"/>
    </location>
</feature>
<feature type="compositionally biased region" description="Low complexity" evidence="1">
    <location>
        <begin position="349"/>
        <end position="380"/>
    </location>
</feature>
<dbReference type="Proteomes" id="UP000176504">
    <property type="component" value="Unassembled WGS sequence"/>
</dbReference>
<gene>
    <name evidence="2" type="ORF">A3A78_02545</name>
</gene>
<proteinExistence type="predicted"/>
<accession>A0A1F4VGN4</accession>
<organism evidence="2 3">
    <name type="scientific">candidate division WWE3 bacterium RIFCSPLOWO2_01_FULL_41_18</name>
    <dbReference type="NCBI Taxonomy" id="1802625"/>
    <lineage>
        <taxon>Bacteria</taxon>
        <taxon>Katanobacteria</taxon>
    </lineage>
</organism>
<feature type="region of interest" description="Disordered" evidence="1">
    <location>
        <begin position="309"/>
        <end position="401"/>
    </location>
</feature>
<feature type="compositionally biased region" description="Low complexity" evidence="1">
    <location>
        <begin position="329"/>
        <end position="341"/>
    </location>
</feature>
<comment type="caution">
    <text evidence="2">The sequence shown here is derived from an EMBL/GenBank/DDBJ whole genome shotgun (WGS) entry which is preliminary data.</text>
</comment>